<evidence type="ECO:0000313" key="2">
    <source>
        <dbReference type="EMBL" id="CEG35810.1"/>
    </source>
</evidence>
<proteinExistence type="predicted"/>
<protein>
    <submittedName>
        <fullName evidence="2">Uncharacterized protein</fullName>
    </submittedName>
</protein>
<sequence>MIAVQAHKKDKDREAVFVDTATMSKSYEVGQQREEQELECQRQDLKRHEATGNGTERPKRL</sequence>
<dbReference type="EMBL" id="CCYD01000109">
    <property type="protein sequence ID" value="CEG35810.1"/>
    <property type="molecule type" value="Genomic_DNA"/>
</dbReference>
<organism evidence="2 3">
    <name type="scientific">Plasmopara halstedii</name>
    <name type="common">Downy mildew of sunflower</name>
    <dbReference type="NCBI Taxonomy" id="4781"/>
    <lineage>
        <taxon>Eukaryota</taxon>
        <taxon>Sar</taxon>
        <taxon>Stramenopiles</taxon>
        <taxon>Oomycota</taxon>
        <taxon>Peronosporomycetes</taxon>
        <taxon>Peronosporales</taxon>
        <taxon>Peronosporaceae</taxon>
        <taxon>Plasmopara</taxon>
    </lineage>
</organism>
<reference evidence="3" key="1">
    <citation type="submission" date="2014-09" db="EMBL/GenBank/DDBJ databases">
        <authorList>
            <person name="Sharma Rahul"/>
            <person name="Thines Marco"/>
        </authorList>
    </citation>
    <scope>NUCLEOTIDE SEQUENCE [LARGE SCALE GENOMIC DNA]</scope>
</reference>
<accession>A0A0P1A6F7</accession>
<evidence type="ECO:0000313" key="3">
    <source>
        <dbReference type="Proteomes" id="UP000054928"/>
    </source>
</evidence>
<evidence type="ECO:0000256" key="1">
    <source>
        <dbReference type="SAM" id="MobiDB-lite"/>
    </source>
</evidence>
<keyword evidence="3" id="KW-1185">Reference proteome</keyword>
<dbReference type="GeneID" id="36395195"/>
<dbReference type="RefSeq" id="XP_024572179.1">
    <property type="nucleotide sequence ID" value="XM_024728314.1"/>
</dbReference>
<name>A0A0P1A6F7_PLAHL</name>
<feature type="region of interest" description="Disordered" evidence="1">
    <location>
        <begin position="25"/>
        <end position="61"/>
    </location>
</feature>
<dbReference type="Proteomes" id="UP000054928">
    <property type="component" value="Unassembled WGS sequence"/>
</dbReference>
<dbReference type="AlphaFoldDB" id="A0A0P1A6F7"/>
<feature type="compositionally biased region" description="Basic and acidic residues" evidence="1">
    <location>
        <begin position="31"/>
        <end position="61"/>
    </location>
</feature>